<accession>A0A517TBX1</accession>
<reference evidence="1 2" key="1">
    <citation type="submission" date="2019-02" db="EMBL/GenBank/DDBJ databases">
        <title>Deep-cultivation of Planctomycetes and their phenomic and genomic characterization uncovers novel biology.</title>
        <authorList>
            <person name="Wiegand S."/>
            <person name="Jogler M."/>
            <person name="Boedeker C."/>
            <person name="Pinto D."/>
            <person name="Vollmers J."/>
            <person name="Rivas-Marin E."/>
            <person name="Kohn T."/>
            <person name="Peeters S.H."/>
            <person name="Heuer A."/>
            <person name="Rast P."/>
            <person name="Oberbeckmann S."/>
            <person name="Bunk B."/>
            <person name="Jeske O."/>
            <person name="Meyerdierks A."/>
            <person name="Storesund J.E."/>
            <person name="Kallscheuer N."/>
            <person name="Luecker S."/>
            <person name="Lage O.M."/>
            <person name="Pohl T."/>
            <person name="Merkel B.J."/>
            <person name="Hornburger P."/>
            <person name="Mueller R.-W."/>
            <person name="Bruemmer F."/>
            <person name="Labrenz M."/>
            <person name="Spormann A.M."/>
            <person name="Op den Camp H."/>
            <person name="Overmann J."/>
            <person name="Amann R."/>
            <person name="Jetten M.S.M."/>
            <person name="Mascher T."/>
            <person name="Medema M.H."/>
            <person name="Devos D.P."/>
            <person name="Kaster A.-K."/>
            <person name="Ovreas L."/>
            <person name="Rohde M."/>
            <person name="Galperin M.Y."/>
            <person name="Jogler C."/>
        </authorList>
    </citation>
    <scope>NUCLEOTIDE SEQUENCE [LARGE SCALE GENOMIC DNA]</scope>
    <source>
        <strain evidence="1 2">V22</strain>
    </source>
</reference>
<evidence type="ECO:0000313" key="1">
    <source>
        <dbReference type="EMBL" id="QDT65860.1"/>
    </source>
</evidence>
<organism evidence="1 2">
    <name type="scientific">Calycomorphotria hydatis</name>
    <dbReference type="NCBI Taxonomy" id="2528027"/>
    <lineage>
        <taxon>Bacteria</taxon>
        <taxon>Pseudomonadati</taxon>
        <taxon>Planctomycetota</taxon>
        <taxon>Planctomycetia</taxon>
        <taxon>Planctomycetales</taxon>
        <taxon>Planctomycetaceae</taxon>
        <taxon>Calycomorphotria</taxon>
    </lineage>
</organism>
<dbReference type="AlphaFoldDB" id="A0A517TBX1"/>
<name>A0A517TBX1_9PLAN</name>
<dbReference type="EMBL" id="CP036316">
    <property type="protein sequence ID" value="QDT65860.1"/>
    <property type="molecule type" value="Genomic_DNA"/>
</dbReference>
<keyword evidence="2" id="KW-1185">Reference proteome</keyword>
<dbReference type="Proteomes" id="UP000319976">
    <property type="component" value="Chromosome"/>
</dbReference>
<dbReference type="KEGG" id="chya:V22_31220"/>
<protein>
    <submittedName>
        <fullName evidence="1">Uncharacterized protein</fullName>
    </submittedName>
</protein>
<proteinExistence type="predicted"/>
<gene>
    <name evidence="1" type="ORF">V22_31220</name>
</gene>
<dbReference type="RefSeq" id="WP_145264492.1">
    <property type="nucleotide sequence ID" value="NZ_CP036316.1"/>
</dbReference>
<evidence type="ECO:0000313" key="2">
    <source>
        <dbReference type="Proteomes" id="UP000319976"/>
    </source>
</evidence>
<sequence>MRSGSNVSHKWWKTYWFVCLFLVVILLIAALPLFMTARGSASATVTFLIRSAVEFPQKYTEPISASIVELSSGDALATELIEDYSCDITCSVSGDFVHGPLVQRLTFNPYKYGVQLNFESTSVTLPLEQLLDRKDFDLNEEQKVLVIVPAVWLERDS</sequence>